<evidence type="ECO:0000256" key="8">
    <source>
        <dbReference type="PROSITE-ProRule" id="PRU00042"/>
    </source>
</evidence>
<evidence type="ECO:0000259" key="9">
    <source>
        <dbReference type="PROSITE" id="PS50157"/>
    </source>
</evidence>
<reference evidence="10" key="1">
    <citation type="submission" date="2014-12" db="EMBL/GenBank/DDBJ databases">
        <title>Insight into the proteome of Arion vulgaris.</title>
        <authorList>
            <person name="Aradska J."/>
            <person name="Bulat T."/>
            <person name="Smidak R."/>
            <person name="Sarate P."/>
            <person name="Gangsoo J."/>
            <person name="Sialana F."/>
            <person name="Bilban M."/>
            <person name="Lubec G."/>
        </authorList>
    </citation>
    <scope>NUCLEOTIDE SEQUENCE</scope>
    <source>
        <tissue evidence="10">Skin</tissue>
    </source>
</reference>
<feature type="domain" description="C2H2-type" evidence="9">
    <location>
        <begin position="142"/>
        <end position="168"/>
    </location>
</feature>
<feature type="domain" description="C2H2-type" evidence="9">
    <location>
        <begin position="82"/>
        <end position="111"/>
    </location>
</feature>
<keyword evidence="7" id="KW-0539">Nucleus</keyword>
<dbReference type="Pfam" id="PF00096">
    <property type="entry name" value="zf-C2H2"/>
    <property type="match status" value="1"/>
</dbReference>
<accession>A0A0B6Z4L2</accession>
<dbReference type="PANTHER" id="PTHR46179">
    <property type="entry name" value="ZINC FINGER PROTEIN"/>
    <property type="match status" value="1"/>
</dbReference>
<keyword evidence="4" id="KW-0862">Zinc</keyword>
<feature type="domain" description="C2H2-type" evidence="9">
    <location>
        <begin position="45"/>
        <end position="73"/>
    </location>
</feature>
<dbReference type="InterPro" id="IPR013087">
    <property type="entry name" value="Znf_C2H2_type"/>
</dbReference>
<keyword evidence="5" id="KW-0805">Transcription regulation</keyword>
<dbReference type="PROSITE" id="PS50157">
    <property type="entry name" value="ZINC_FINGER_C2H2_2"/>
    <property type="match status" value="4"/>
</dbReference>
<dbReference type="PROSITE" id="PS00028">
    <property type="entry name" value="ZINC_FINGER_C2H2_1"/>
    <property type="match status" value="5"/>
</dbReference>
<protein>
    <recommendedName>
        <fullName evidence="9">C2H2-type domain-containing protein</fullName>
    </recommendedName>
</protein>
<comment type="subcellular location">
    <subcellularLocation>
        <location evidence="1">Nucleus</location>
    </subcellularLocation>
</comment>
<keyword evidence="3 8" id="KW-0863">Zinc-finger</keyword>
<feature type="non-terminal residue" evidence="10">
    <location>
        <position position="183"/>
    </location>
</feature>
<dbReference type="PANTHER" id="PTHR46179:SF13">
    <property type="entry name" value="C2H2-TYPE DOMAIN-CONTAINING PROTEIN"/>
    <property type="match status" value="1"/>
</dbReference>
<dbReference type="Gene3D" id="3.30.160.60">
    <property type="entry name" value="Classic Zinc Finger"/>
    <property type="match status" value="2"/>
</dbReference>
<dbReference type="SUPFAM" id="SSF57667">
    <property type="entry name" value="beta-beta-alpha zinc fingers"/>
    <property type="match status" value="1"/>
</dbReference>
<feature type="domain" description="C2H2-type" evidence="9">
    <location>
        <begin position="112"/>
        <end position="141"/>
    </location>
</feature>
<dbReference type="SMART" id="SM00355">
    <property type="entry name" value="ZnF_C2H2"/>
    <property type="match status" value="5"/>
</dbReference>
<dbReference type="GO" id="GO:0008270">
    <property type="term" value="F:zinc ion binding"/>
    <property type="evidence" value="ECO:0007669"/>
    <property type="project" value="UniProtKB-KW"/>
</dbReference>
<evidence type="ECO:0000256" key="4">
    <source>
        <dbReference type="ARBA" id="ARBA00022833"/>
    </source>
</evidence>
<proteinExistence type="predicted"/>
<organism evidence="10">
    <name type="scientific">Arion vulgaris</name>
    <dbReference type="NCBI Taxonomy" id="1028688"/>
    <lineage>
        <taxon>Eukaryota</taxon>
        <taxon>Metazoa</taxon>
        <taxon>Spiralia</taxon>
        <taxon>Lophotrochozoa</taxon>
        <taxon>Mollusca</taxon>
        <taxon>Gastropoda</taxon>
        <taxon>Heterobranchia</taxon>
        <taxon>Euthyneura</taxon>
        <taxon>Panpulmonata</taxon>
        <taxon>Eupulmonata</taxon>
        <taxon>Stylommatophora</taxon>
        <taxon>Helicina</taxon>
        <taxon>Arionoidea</taxon>
        <taxon>Arionidae</taxon>
        <taxon>Arion</taxon>
    </lineage>
</organism>
<dbReference type="EMBL" id="HACG01016699">
    <property type="protein sequence ID" value="CEK63564.1"/>
    <property type="molecule type" value="Transcribed_RNA"/>
</dbReference>
<feature type="non-terminal residue" evidence="10">
    <location>
        <position position="1"/>
    </location>
</feature>
<sequence length="183" mass="21460">IIQCGEEQGSRKLICPYDKCQREYEDSNSLSDHLAKAHIPMPREKMCPLCGLAFYYKEYLEQHMQDVHNGNSISNEQMKGIFVCYSERCGVHFRRLEDLEHHVTWHLGNPPYRCEFDECGRTFLLEAMFIKHAAEHENHKPFTCSFDHCHEGFTSHMKVLKHSKIHYGFFRCPIDGCSKAMQT</sequence>
<name>A0A0B6Z4L2_9EUPU</name>
<dbReference type="GO" id="GO:0006357">
    <property type="term" value="P:regulation of transcription by RNA polymerase II"/>
    <property type="evidence" value="ECO:0007669"/>
    <property type="project" value="TreeGrafter"/>
</dbReference>
<evidence type="ECO:0000256" key="3">
    <source>
        <dbReference type="ARBA" id="ARBA00022771"/>
    </source>
</evidence>
<keyword evidence="6" id="KW-0804">Transcription</keyword>
<evidence type="ECO:0000256" key="7">
    <source>
        <dbReference type="ARBA" id="ARBA00023242"/>
    </source>
</evidence>
<dbReference type="GO" id="GO:0005634">
    <property type="term" value="C:nucleus"/>
    <property type="evidence" value="ECO:0007669"/>
    <property type="project" value="UniProtKB-SubCell"/>
</dbReference>
<evidence type="ECO:0000256" key="2">
    <source>
        <dbReference type="ARBA" id="ARBA00022723"/>
    </source>
</evidence>
<evidence type="ECO:0000256" key="6">
    <source>
        <dbReference type="ARBA" id="ARBA00023163"/>
    </source>
</evidence>
<gene>
    <name evidence="10" type="primary">ORF48711</name>
</gene>
<evidence type="ECO:0000256" key="5">
    <source>
        <dbReference type="ARBA" id="ARBA00023015"/>
    </source>
</evidence>
<evidence type="ECO:0000313" key="10">
    <source>
        <dbReference type="EMBL" id="CEK63564.1"/>
    </source>
</evidence>
<dbReference type="InterPro" id="IPR051061">
    <property type="entry name" value="Zinc_finger_trans_reg"/>
</dbReference>
<dbReference type="AlphaFoldDB" id="A0A0B6Z4L2"/>
<dbReference type="InterPro" id="IPR036236">
    <property type="entry name" value="Znf_C2H2_sf"/>
</dbReference>
<keyword evidence="2" id="KW-0479">Metal-binding</keyword>
<evidence type="ECO:0000256" key="1">
    <source>
        <dbReference type="ARBA" id="ARBA00004123"/>
    </source>
</evidence>